<sequence length="1263" mass="139898">MEHSNSSAVDPSDEENLESLESIDPYSLVVDYLQNLPEEQWTRISDELYYPLTKQQLVDLSPRIVQFFKEIITPGLDILLDIQHTPISSRSASETGLNEDHTDTVCPVAAVSSRTSQSELLHVTLSEDTLISFVQDGLQRSLSKWMCIPSPGTSVPTMITPVVIEEVVEDVTLSISAALRSAYASQTSPVTPGRSRTSQTNVTDGLVEEPAGTFEKVDRERKRLRQIMSTISDTVVVFIDETEQSLLKDLTKKIDFVASQGGFTDDLDALIKKYENINKNSEAGTSCKLTSKIIQKISSQGFQTSATEVVAGVIDRKVQSLTLVSSAVRSELTGYVAESELVLSNVQSNPVSSAASVVVEAFVTDMKCLADPEESPQEISVWSAAVHTYHRIQKHLKDFFNKLQPFAQKNTVPSDEINTHDECNETVPCLDKKYQASKSETQFPESNDEVTLQRGLSENSKLHWAHVNSEENKRLFTTCTKEVISELLVLYNNEVSNEDHLSTTGQRGSDVCIERQQFVEAVLTQLGDIAHSREPSLDELLSQIKENIGCEAITYSTRPAGCMKNESIEKIERNATASTGKFLVNESTGSSTTHQPVYSVKATSSGSILNHSIVPMGTETFVEDLQDLPQTPEMEQRGSDQLENGQKLQNQILSATTGLCNNLKNFKCITICQKRSDLQSRISSHSAASERLLANLCTPGQELRQASTSTDVSSYVDMLVDRVLSQLKNRSPTPVEEGQTDTHLQSVSTPTSTNIIQNMVKDLQEIIPPTKSADLVSGTSPLTAEKIIWSVALTIYNNLQRKINEFLINDLQRLNMALGQSGAQSADLKFNQNRGTPQGKDPGMDIPYNLLPKINFPENVLVTTELLGPMLEVNGCQKTFSSHSISTTPSFRQSPSEWDFSLPDTASRTEIPARSSCRIVRNTMIEDLFYTEDLLPPRLVDKVKQAAGIVVDKMVASIQGKQGSVSSRPNTLKSAVWKWKSIISTGTVNYFIHEFVYKCIAIQNTSHVLSLMPASSASDPILLRLRWGEDRRCSTKLSYHLLHIFATESARGFLKHWLDDYEDVDPDDSLENKPCDFACMAIPNELRQSRPNDSDRINELTEVMVNTMMDAILAGSNPQVAAKCSLESVACMATRDRISLLLDLIKDETRKTGDHRPPFKAKKADAKLNVLPKPSKTNITPKVSKTVDQNNCPQGPLTNLVENSSQTVDLIESTTRSHGFLAPERNDITSSIPSEERNHKPGLLIRICRGITEHSKLFKSEDK</sequence>
<evidence type="ECO:0000313" key="1">
    <source>
        <dbReference type="EMBL" id="KAJ7993487.1"/>
    </source>
</evidence>
<gene>
    <name evidence="1" type="ORF">DPEC_G00272930</name>
</gene>
<evidence type="ECO:0000313" key="2">
    <source>
        <dbReference type="Proteomes" id="UP001157502"/>
    </source>
</evidence>
<name>A0ACC2FQ44_DALPE</name>
<proteinExistence type="predicted"/>
<organism evidence="1 2">
    <name type="scientific">Dallia pectoralis</name>
    <name type="common">Alaska blackfish</name>
    <dbReference type="NCBI Taxonomy" id="75939"/>
    <lineage>
        <taxon>Eukaryota</taxon>
        <taxon>Metazoa</taxon>
        <taxon>Chordata</taxon>
        <taxon>Craniata</taxon>
        <taxon>Vertebrata</taxon>
        <taxon>Euteleostomi</taxon>
        <taxon>Actinopterygii</taxon>
        <taxon>Neopterygii</taxon>
        <taxon>Teleostei</taxon>
        <taxon>Protacanthopterygii</taxon>
        <taxon>Esociformes</taxon>
        <taxon>Umbridae</taxon>
        <taxon>Dallia</taxon>
    </lineage>
</organism>
<dbReference type="Proteomes" id="UP001157502">
    <property type="component" value="Chromosome 24"/>
</dbReference>
<reference evidence="1" key="1">
    <citation type="submission" date="2021-05" db="EMBL/GenBank/DDBJ databases">
        <authorList>
            <person name="Pan Q."/>
            <person name="Jouanno E."/>
            <person name="Zahm M."/>
            <person name="Klopp C."/>
            <person name="Cabau C."/>
            <person name="Louis A."/>
            <person name="Berthelot C."/>
            <person name="Parey E."/>
            <person name="Roest Crollius H."/>
            <person name="Montfort J."/>
            <person name="Robinson-Rechavi M."/>
            <person name="Bouchez O."/>
            <person name="Lampietro C."/>
            <person name="Lopez Roques C."/>
            <person name="Donnadieu C."/>
            <person name="Postlethwait J."/>
            <person name="Bobe J."/>
            <person name="Dillon D."/>
            <person name="Chandos A."/>
            <person name="von Hippel F."/>
            <person name="Guiguen Y."/>
        </authorList>
    </citation>
    <scope>NUCLEOTIDE SEQUENCE</scope>
    <source>
        <strain evidence="1">YG-Jan2019</strain>
    </source>
</reference>
<accession>A0ACC2FQ44</accession>
<protein>
    <submittedName>
        <fullName evidence="1">Uncharacterized protein</fullName>
    </submittedName>
</protein>
<keyword evidence="2" id="KW-1185">Reference proteome</keyword>
<dbReference type="EMBL" id="CM055751">
    <property type="protein sequence ID" value="KAJ7993487.1"/>
    <property type="molecule type" value="Genomic_DNA"/>
</dbReference>
<comment type="caution">
    <text evidence="1">The sequence shown here is derived from an EMBL/GenBank/DDBJ whole genome shotgun (WGS) entry which is preliminary data.</text>
</comment>